<name>A0A9P6ND21_9BASI</name>
<evidence type="ECO:0000256" key="1">
    <source>
        <dbReference type="SAM" id="MobiDB-lite"/>
    </source>
</evidence>
<comment type="caution">
    <text evidence="2">The sequence shown here is derived from an EMBL/GenBank/DDBJ whole genome shotgun (WGS) entry which is preliminary data.</text>
</comment>
<keyword evidence="3" id="KW-1185">Reference proteome</keyword>
<organism evidence="2 3">
    <name type="scientific">Cronartium quercuum f. sp. fusiforme G11</name>
    <dbReference type="NCBI Taxonomy" id="708437"/>
    <lineage>
        <taxon>Eukaryota</taxon>
        <taxon>Fungi</taxon>
        <taxon>Dikarya</taxon>
        <taxon>Basidiomycota</taxon>
        <taxon>Pucciniomycotina</taxon>
        <taxon>Pucciniomycetes</taxon>
        <taxon>Pucciniales</taxon>
        <taxon>Coleosporiaceae</taxon>
        <taxon>Cronartium</taxon>
    </lineage>
</organism>
<feature type="region of interest" description="Disordered" evidence="1">
    <location>
        <begin position="1"/>
        <end position="21"/>
    </location>
</feature>
<protein>
    <submittedName>
        <fullName evidence="2">Uncharacterized protein</fullName>
    </submittedName>
</protein>
<dbReference type="AlphaFoldDB" id="A0A9P6ND21"/>
<proteinExistence type="predicted"/>
<reference evidence="2" key="1">
    <citation type="submission" date="2013-11" db="EMBL/GenBank/DDBJ databases">
        <title>Genome sequence of the fusiform rust pathogen reveals effectors for host alternation and coevolution with pine.</title>
        <authorList>
            <consortium name="DOE Joint Genome Institute"/>
            <person name="Smith K."/>
            <person name="Pendleton A."/>
            <person name="Kubisiak T."/>
            <person name="Anderson C."/>
            <person name="Salamov A."/>
            <person name="Aerts A."/>
            <person name="Riley R."/>
            <person name="Clum A."/>
            <person name="Lindquist E."/>
            <person name="Ence D."/>
            <person name="Campbell M."/>
            <person name="Kronenberg Z."/>
            <person name="Feau N."/>
            <person name="Dhillon B."/>
            <person name="Hamelin R."/>
            <person name="Burleigh J."/>
            <person name="Smith J."/>
            <person name="Yandell M."/>
            <person name="Nelson C."/>
            <person name="Grigoriev I."/>
            <person name="Davis J."/>
        </authorList>
    </citation>
    <scope>NUCLEOTIDE SEQUENCE</scope>
    <source>
        <strain evidence="2">G11</strain>
    </source>
</reference>
<sequence length="155" mass="17298">MLYTTGAVGPSRKGPSRPSSDRFFLQQTDRPHKALKVDGCQTGIVYRHGLEVIRSSDRFISKFFRKGLFMSAYRVRVAELCLLITELAGDCSSCIATMAADGPQLATFQPSTPQPSTLILVHCHQLLQLLFKPHLLHCHFPSILHTTSAHFYPSQ</sequence>
<dbReference type="Proteomes" id="UP000886653">
    <property type="component" value="Unassembled WGS sequence"/>
</dbReference>
<accession>A0A9P6ND21</accession>
<dbReference type="EMBL" id="MU167294">
    <property type="protein sequence ID" value="KAG0144476.1"/>
    <property type="molecule type" value="Genomic_DNA"/>
</dbReference>
<evidence type="ECO:0000313" key="2">
    <source>
        <dbReference type="EMBL" id="KAG0144476.1"/>
    </source>
</evidence>
<gene>
    <name evidence="2" type="ORF">CROQUDRAFT_94952</name>
</gene>
<feature type="compositionally biased region" description="Low complexity" evidence="1">
    <location>
        <begin position="9"/>
        <end position="18"/>
    </location>
</feature>
<evidence type="ECO:0000313" key="3">
    <source>
        <dbReference type="Proteomes" id="UP000886653"/>
    </source>
</evidence>